<feature type="region of interest" description="Disordered" evidence="1">
    <location>
        <begin position="63"/>
        <end position="83"/>
    </location>
</feature>
<accession>A0A2A5AKT8</accession>
<dbReference type="AlphaFoldDB" id="A0A2A5AKT8"/>
<dbReference type="PROSITE" id="PS50943">
    <property type="entry name" value="HTH_CROC1"/>
    <property type="match status" value="1"/>
</dbReference>
<evidence type="ECO:0000256" key="2">
    <source>
        <dbReference type="SAM" id="Phobius"/>
    </source>
</evidence>
<dbReference type="SMART" id="SM00530">
    <property type="entry name" value="HTH_XRE"/>
    <property type="match status" value="1"/>
</dbReference>
<dbReference type="InterPro" id="IPR010982">
    <property type="entry name" value="Lambda_DNA-bd_dom_sf"/>
</dbReference>
<dbReference type="SUPFAM" id="SSF47413">
    <property type="entry name" value="lambda repressor-like DNA-binding domains"/>
    <property type="match status" value="1"/>
</dbReference>
<dbReference type="Pfam" id="PF01381">
    <property type="entry name" value="HTH_3"/>
    <property type="match status" value="1"/>
</dbReference>
<dbReference type="GO" id="GO:0003700">
    <property type="term" value="F:DNA-binding transcription factor activity"/>
    <property type="evidence" value="ECO:0007669"/>
    <property type="project" value="InterPro"/>
</dbReference>
<proteinExistence type="predicted"/>
<dbReference type="GO" id="GO:0003677">
    <property type="term" value="F:DNA binding"/>
    <property type="evidence" value="ECO:0007669"/>
    <property type="project" value="InterPro"/>
</dbReference>
<feature type="transmembrane region" description="Helical" evidence="2">
    <location>
        <begin position="108"/>
        <end position="131"/>
    </location>
</feature>
<dbReference type="InterPro" id="IPR000943">
    <property type="entry name" value="RNA_pol_sigma70"/>
</dbReference>
<reference evidence="5" key="1">
    <citation type="submission" date="2017-08" db="EMBL/GenBank/DDBJ databases">
        <title>A dynamic microbial community with high functional redundancy inhabits the cold, oxic subseafloor aquifer.</title>
        <authorList>
            <person name="Tully B.J."/>
            <person name="Wheat C.G."/>
            <person name="Glazer B.T."/>
            <person name="Huber J.A."/>
        </authorList>
    </citation>
    <scope>NUCLEOTIDE SEQUENCE [LARGE SCALE GENOMIC DNA]</scope>
</reference>
<comment type="caution">
    <text evidence="4">The sequence shown here is derived from an EMBL/GenBank/DDBJ whole genome shotgun (WGS) entry which is preliminary data.</text>
</comment>
<evidence type="ECO:0000313" key="5">
    <source>
        <dbReference type="Proteomes" id="UP000218327"/>
    </source>
</evidence>
<dbReference type="CDD" id="cd00093">
    <property type="entry name" value="HTH_XRE"/>
    <property type="match status" value="1"/>
</dbReference>
<dbReference type="GO" id="GO:0006352">
    <property type="term" value="P:DNA-templated transcription initiation"/>
    <property type="evidence" value="ECO:0007669"/>
    <property type="project" value="InterPro"/>
</dbReference>
<evidence type="ECO:0000313" key="4">
    <source>
        <dbReference type="EMBL" id="PCJ19466.1"/>
    </source>
</evidence>
<gene>
    <name evidence="4" type="ORF">COA96_16235</name>
</gene>
<organism evidence="4 5">
    <name type="scientific">SAR86 cluster bacterium</name>
    <dbReference type="NCBI Taxonomy" id="2030880"/>
    <lineage>
        <taxon>Bacteria</taxon>
        <taxon>Pseudomonadati</taxon>
        <taxon>Pseudomonadota</taxon>
        <taxon>Gammaproteobacteria</taxon>
        <taxon>SAR86 cluster</taxon>
    </lineage>
</organism>
<protein>
    <recommendedName>
        <fullName evidence="3">HTH cro/C1-type domain-containing protein</fullName>
    </recommendedName>
</protein>
<keyword evidence="2" id="KW-1133">Transmembrane helix</keyword>
<dbReference type="Proteomes" id="UP000218327">
    <property type="component" value="Unassembled WGS sequence"/>
</dbReference>
<dbReference type="Gene3D" id="1.10.260.40">
    <property type="entry name" value="lambda repressor-like DNA-binding domains"/>
    <property type="match status" value="1"/>
</dbReference>
<evidence type="ECO:0000259" key="3">
    <source>
        <dbReference type="PROSITE" id="PS50943"/>
    </source>
</evidence>
<evidence type="ECO:0000256" key="1">
    <source>
        <dbReference type="SAM" id="MobiDB-lite"/>
    </source>
</evidence>
<dbReference type="InterPro" id="IPR001387">
    <property type="entry name" value="Cro/C1-type_HTH"/>
</dbReference>
<dbReference type="PROSITE" id="PS00716">
    <property type="entry name" value="SIGMA70_2"/>
    <property type="match status" value="1"/>
</dbReference>
<sequence>MDMNINSDLLKKLRLSKSWSQEQLAEEAGLSLRTVQRIESEGIASLQSRKAISQALGVDPSMLDVESDSENSQNTESLPKPVNQHVFTPRSQAGYYLLVLFRSVSVGALWLILASNAFFGVVLLLGSIFYWELTPFTALQSAGAGIISTLLIVVPGHLVFVWLYKHAKRIEIVQPIEKDSMESRGQVL</sequence>
<feature type="domain" description="HTH cro/C1-type" evidence="3">
    <location>
        <begin position="10"/>
        <end position="63"/>
    </location>
</feature>
<dbReference type="EMBL" id="NVVJ01000088">
    <property type="protein sequence ID" value="PCJ19466.1"/>
    <property type="molecule type" value="Genomic_DNA"/>
</dbReference>
<keyword evidence="2" id="KW-0812">Transmembrane</keyword>
<keyword evidence="2" id="KW-0472">Membrane</keyword>
<feature type="transmembrane region" description="Helical" evidence="2">
    <location>
        <begin position="143"/>
        <end position="164"/>
    </location>
</feature>
<name>A0A2A5AKT8_9GAMM</name>